<sequence>MSNQRFEYASVEWLWDSSNLRCNLPNGEEFTRTGTYGEVVTMLTELGSEGWEVASCVANSNWLYWTLKRVIY</sequence>
<dbReference type="eggNOG" id="ENOG50338HU">
    <property type="taxonomic scope" value="Bacteria"/>
</dbReference>
<accession>A1ZKW1</accession>
<dbReference type="Proteomes" id="UP000004095">
    <property type="component" value="Unassembled WGS sequence"/>
</dbReference>
<comment type="caution">
    <text evidence="1">The sequence shown here is derived from an EMBL/GenBank/DDBJ whole genome shotgun (WGS) entry which is preliminary data.</text>
</comment>
<gene>
    <name evidence="1" type="ORF">M23134_00081</name>
</gene>
<reference evidence="1 2" key="1">
    <citation type="submission" date="2007-01" db="EMBL/GenBank/DDBJ databases">
        <authorList>
            <person name="Haygood M."/>
            <person name="Podell S."/>
            <person name="Anderson C."/>
            <person name="Hopkinson B."/>
            <person name="Roe K."/>
            <person name="Barbeau K."/>
            <person name="Gaasterland T."/>
            <person name="Ferriera S."/>
            <person name="Johnson J."/>
            <person name="Kravitz S."/>
            <person name="Beeson K."/>
            <person name="Sutton G."/>
            <person name="Rogers Y.-H."/>
            <person name="Friedman R."/>
            <person name="Frazier M."/>
            <person name="Venter J.C."/>
        </authorList>
    </citation>
    <scope>NUCLEOTIDE SEQUENCE [LARGE SCALE GENOMIC DNA]</scope>
    <source>
        <strain evidence="1 2">ATCC 23134</strain>
    </source>
</reference>
<proteinExistence type="predicted"/>
<evidence type="ECO:0008006" key="3">
    <source>
        <dbReference type="Google" id="ProtNLM"/>
    </source>
</evidence>
<dbReference type="OrthoDB" id="3540404at2"/>
<evidence type="ECO:0000313" key="2">
    <source>
        <dbReference type="Proteomes" id="UP000004095"/>
    </source>
</evidence>
<organism evidence="1 2">
    <name type="scientific">Microscilla marina ATCC 23134</name>
    <dbReference type="NCBI Taxonomy" id="313606"/>
    <lineage>
        <taxon>Bacteria</taxon>
        <taxon>Pseudomonadati</taxon>
        <taxon>Bacteroidota</taxon>
        <taxon>Cytophagia</taxon>
        <taxon>Cytophagales</taxon>
        <taxon>Microscillaceae</taxon>
        <taxon>Microscilla</taxon>
    </lineage>
</organism>
<protein>
    <recommendedName>
        <fullName evidence="3">DUF4177 domain-containing protein</fullName>
    </recommendedName>
</protein>
<dbReference type="AlphaFoldDB" id="A1ZKW1"/>
<dbReference type="EMBL" id="AAWS01000013">
    <property type="protein sequence ID" value="EAY28927.1"/>
    <property type="molecule type" value="Genomic_DNA"/>
</dbReference>
<dbReference type="RefSeq" id="WP_002697082.1">
    <property type="nucleotide sequence ID" value="NZ_AAWS01000013.1"/>
</dbReference>
<name>A1ZKW1_MICM2</name>
<evidence type="ECO:0000313" key="1">
    <source>
        <dbReference type="EMBL" id="EAY28927.1"/>
    </source>
</evidence>
<keyword evidence="2" id="KW-1185">Reference proteome</keyword>